<dbReference type="InterPro" id="IPR036291">
    <property type="entry name" value="NAD(P)-bd_dom_sf"/>
</dbReference>
<dbReference type="AlphaFoldDB" id="A0A238J5X6"/>
<evidence type="ECO:0000313" key="3">
    <source>
        <dbReference type="Proteomes" id="UP000225972"/>
    </source>
</evidence>
<feature type="domain" description="NAD-dependent epimerase/dehydratase" evidence="1">
    <location>
        <begin position="11"/>
        <end position="168"/>
    </location>
</feature>
<dbReference type="PANTHER" id="PTHR43245:SF13">
    <property type="entry name" value="UDP-D-APIOSE_UDP-D-XYLOSE SYNTHASE 2"/>
    <property type="match status" value="1"/>
</dbReference>
<dbReference type="SUPFAM" id="SSF51735">
    <property type="entry name" value="NAD(P)-binding Rossmann-fold domains"/>
    <property type="match status" value="1"/>
</dbReference>
<dbReference type="Gene3D" id="3.40.50.720">
    <property type="entry name" value="NAD(P)-binding Rossmann-like Domain"/>
    <property type="match status" value="1"/>
</dbReference>
<protein>
    <submittedName>
        <fullName evidence="2">NAD dependent epimerase/dehydratase family protein</fullName>
    </submittedName>
</protein>
<evidence type="ECO:0000313" key="2">
    <source>
        <dbReference type="EMBL" id="SMX26151.1"/>
    </source>
</evidence>
<keyword evidence="3" id="KW-1185">Reference proteome</keyword>
<reference evidence="3" key="1">
    <citation type="submission" date="2017-05" db="EMBL/GenBank/DDBJ databases">
        <authorList>
            <person name="Rodrigo-Torres L."/>
            <person name="Arahal R. D."/>
            <person name="Lucena T."/>
        </authorList>
    </citation>
    <scope>NUCLEOTIDE SEQUENCE [LARGE SCALE GENOMIC DNA]</scope>
    <source>
        <strain evidence="3">CECT 8649</strain>
    </source>
</reference>
<dbReference type="PANTHER" id="PTHR43245">
    <property type="entry name" value="BIFUNCTIONAL POLYMYXIN RESISTANCE PROTEIN ARNA"/>
    <property type="match status" value="1"/>
</dbReference>
<dbReference type="RefSeq" id="WP_099241799.1">
    <property type="nucleotide sequence ID" value="NZ_FXXP01000001.1"/>
</dbReference>
<dbReference type="Pfam" id="PF01370">
    <property type="entry name" value="Epimerase"/>
    <property type="match status" value="1"/>
</dbReference>
<dbReference type="InterPro" id="IPR001509">
    <property type="entry name" value="Epimerase_deHydtase"/>
</dbReference>
<organism evidence="2 3">
    <name type="scientific">Pelagimonas phthalicica</name>
    <dbReference type="NCBI Taxonomy" id="1037362"/>
    <lineage>
        <taxon>Bacteria</taxon>
        <taxon>Pseudomonadati</taxon>
        <taxon>Pseudomonadota</taxon>
        <taxon>Alphaproteobacteria</taxon>
        <taxon>Rhodobacterales</taxon>
        <taxon>Roseobacteraceae</taxon>
        <taxon>Pelagimonas</taxon>
    </lineage>
</organism>
<accession>A0A238J5X6</accession>
<dbReference type="InterPro" id="IPR050177">
    <property type="entry name" value="Lipid_A_modif_metabolic_enz"/>
</dbReference>
<dbReference type="EMBL" id="FXXP01000001">
    <property type="protein sequence ID" value="SMX26151.1"/>
    <property type="molecule type" value="Genomic_DNA"/>
</dbReference>
<name>A0A238J5X6_9RHOB</name>
<evidence type="ECO:0000259" key="1">
    <source>
        <dbReference type="Pfam" id="PF01370"/>
    </source>
</evidence>
<sequence>MAPEPQKIRTLVLGASGKIGRMLRASWTLKPPQDIEFIYVYRNDPPEEGGIVWTPEESCENLPDIDVILALWGATPSNGSALNANVSLAHSALKLALAKGARKVLHCSSAAVYAPQGHVLSEEDAGEAANAYGQSKLEMERAIQAWDQENPGKIENVMLRIGNVAGAESLFGNMTPGGEVFLDRFPNGKGPERSYIAPPDLGQVIADLIRAKTVTGPINVASPEPVEMAELAVAAGCHVTWKPAPGNAVQSVVLDTRRLQAICDLGANASDPTHLVEGAKIGGVWP</sequence>
<gene>
    <name evidence="2" type="ORF">TRP8649_00224</name>
</gene>
<dbReference type="Proteomes" id="UP000225972">
    <property type="component" value="Unassembled WGS sequence"/>
</dbReference>
<proteinExistence type="predicted"/>